<evidence type="ECO:0000313" key="2">
    <source>
        <dbReference type="Proteomes" id="UP001071110"/>
    </source>
</evidence>
<evidence type="ECO:0000313" key="1">
    <source>
        <dbReference type="EMBL" id="MCZ2220986.1"/>
    </source>
</evidence>
<dbReference type="SUPFAM" id="SSF53474">
    <property type="entry name" value="alpha/beta-Hydrolases"/>
    <property type="match status" value="1"/>
</dbReference>
<protein>
    <submittedName>
        <fullName evidence="1">Alpha/beta fold hydrolase</fullName>
    </submittedName>
</protein>
<dbReference type="RefSeq" id="WP_269027735.1">
    <property type="nucleotide sequence ID" value="NZ_BAABDP010000022.1"/>
</dbReference>
<keyword evidence="1" id="KW-0378">Hydrolase</keyword>
<reference evidence="1" key="1">
    <citation type="submission" date="2022-08" db="EMBL/GenBank/DDBJ databases">
        <title>Corynebacterium sp. nov., isolated from clinical breast specimens.</title>
        <authorList>
            <person name="Zhang T."/>
        </authorList>
    </citation>
    <scope>NUCLEOTIDE SEQUENCE</scope>
    <source>
        <strain evidence="1">CCUG 57942</strain>
    </source>
</reference>
<dbReference type="AlphaFoldDB" id="A0A9Q4IHE2"/>
<dbReference type="PANTHER" id="PTHR32015">
    <property type="entry name" value="FASTING INDUCED LIPASE"/>
    <property type="match status" value="1"/>
</dbReference>
<sequence>MKLSSAMMTLAAGYGAVRGLQNRPPMPFNDRNFEPTHPTPVMYVHGINSRTAAFESNAQRLKEQGFWVWGYDYGDMIAPGFFGAGDLNSIVGDVEEHVDRVLRKTGAEQVDIVAHSQGALMTKLFISRGGAEKVRRVVAMGGNFHGTDFRGLAGQMGAFAANHPHFTTLFAPGAAQQLAGSAWLREFLSGPDTMPGITYTSIYSPADTVVTPTSASMLEAVPGADVANIDSGQWYDGYAPYHALMPRDPLYADLTAWGLLREVGDHVPPAHFE</sequence>
<keyword evidence="2" id="KW-1185">Reference proteome</keyword>
<dbReference type="Gene3D" id="3.40.50.1820">
    <property type="entry name" value="alpha/beta hydrolase"/>
    <property type="match status" value="1"/>
</dbReference>
<dbReference type="InterPro" id="IPR002918">
    <property type="entry name" value="Lipase_EstA/Esterase_EstB"/>
</dbReference>
<dbReference type="PANTHER" id="PTHR32015:SF1">
    <property type="entry name" value="LIPASE"/>
    <property type="match status" value="1"/>
</dbReference>
<dbReference type="GO" id="GO:0016042">
    <property type="term" value="P:lipid catabolic process"/>
    <property type="evidence" value="ECO:0007669"/>
    <property type="project" value="InterPro"/>
</dbReference>
<comment type="caution">
    <text evidence="1">The sequence shown here is derived from an EMBL/GenBank/DDBJ whole genome shotgun (WGS) entry which is preliminary data.</text>
</comment>
<dbReference type="GO" id="GO:0016298">
    <property type="term" value="F:lipase activity"/>
    <property type="evidence" value="ECO:0007669"/>
    <property type="project" value="TreeGrafter"/>
</dbReference>
<dbReference type="InterPro" id="IPR029058">
    <property type="entry name" value="AB_hydrolase_fold"/>
</dbReference>
<name>A0A9Q4IHE2_9CORY</name>
<dbReference type="Proteomes" id="UP001071110">
    <property type="component" value="Unassembled WGS sequence"/>
</dbReference>
<accession>A0A9Q4IHE2</accession>
<gene>
    <name evidence="1" type="ORF">NUW87_06285</name>
</gene>
<dbReference type="Pfam" id="PF01674">
    <property type="entry name" value="Lipase_2"/>
    <property type="match status" value="1"/>
</dbReference>
<proteinExistence type="predicted"/>
<dbReference type="EMBL" id="JANRML010000006">
    <property type="protein sequence ID" value="MCZ2220986.1"/>
    <property type="molecule type" value="Genomic_DNA"/>
</dbReference>
<organism evidence="1 2">
    <name type="scientific">Corynebacterium pilbarense</name>
    <dbReference type="NCBI Taxonomy" id="1288393"/>
    <lineage>
        <taxon>Bacteria</taxon>
        <taxon>Bacillati</taxon>
        <taxon>Actinomycetota</taxon>
        <taxon>Actinomycetes</taxon>
        <taxon>Mycobacteriales</taxon>
        <taxon>Corynebacteriaceae</taxon>
        <taxon>Corynebacterium</taxon>
    </lineage>
</organism>